<gene>
    <name evidence="6" type="ORF">GCM10023209_15200</name>
</gene>
<keyword evidence="2" id="KW-0238">DNA-binding</keyword>
<dbReference type="Proteomes" id="UP001499910">
    <property type="component" value="Unassembled WGS sequence"/>
</dbReference>
<dbReference type="PANTHER" id="PTHR30136:SF39">
    <property type="entry name" value="TRANSCRIPTIONAL REGULATORY PROTEIN"/>
    <property type="match status" value="1"/>
</dbReference>
<dbReference type="InterPro" id="IPR036388">
    <property type="entry name" value="WH-like_DNA-bd_sf"/>
</dbReference>
<dbReference type="EMBL" id="BAABHW010000002">
    <property type="protein sequence ID" value="GAA5071465.1"/>
    <property type="molecule type" value="Genomic_DNA"/>
</dbReference>
<name>A0ABP9L978_9RHOB</name>
<accession>A0ABP9L978</accession>
<evidence type="ECO:0000256" key="2">
    <source>
        <dbReference type="ARBA" id="ARBA00023125"/>
    </source>
</evidence>
<dbReference type="Gene3D" id="3.30.450.40">
    <property type="match status" value="1"/>
</dbReference>
<proteinExistence type="predicted"/>
<dbReference type="PROSITE" id="PS51077">
    <property type="entry name" value="HTH_ICLR"/>
    <property type="match status" value="1"/>
</dbReference>
<organism evidence="6 7">
    <name type="scientific">[Roseibacterium] beibuensis</name>
    <dbReference type="NCBI Taxonomy" id="1193142"/>
    <lineage>
        <taxon>Bacteria</taxon>
        <taxon>Pseudomonadati</taxon>
        <taxon>Pseudomonadota</taxon>
        <taxon>Alphaproteobacteria</taxon>
        <taxon>Rhodobacterales</taxon>
        <taxon>Roseobacteraceae</taxon>
        <taxon>Roseicyclus</taxon>
    </lineage>
</organism>
<dbReference type="InterPro" id="IPR005471">
    <property type="entry name" value="Tscrpt_reg_IclR_N"/>
</dbReference>
<dbReference type="InterPro" id="IPR036390">
    <property type="entry name" value="WH_DNA-bd_sf"/>
</dbReference>
<dbReference type="SUPFAM" id="SSF46785">
    <property type="entry name" value="Winged helix' DNA-binding domain"/>
    <property type="match status" value="1"/>
</dbReference>
<dbReference type="Gene3D" id="1.10.10.10">
    <property type="entry name" value="Winged helix-like DNA-binding domain superfamily/Winged helix DNA-binding domain"/>
    <property type="match status" value="1"/>
</dbReference>
<reference evidence="7" key="1">
    <citation type="journal article" date="2019" name="Int. J. Syst. Evol. Microbiol.">
        <title>The Global Catalogue of Microorganisms (GCM) 10K type strain sequencing project: providing services to taxonomists for standard genome sequencing and annotation.</title>
        <authorList>
            <consortium name="The Broad Institute Genomics Platform"/>
            <consortium name="The Broad Institute Genome Sequencing Center for Infectious Disease"/>
            <person name="Wu L."/>
            <person name="Ma J."/>
        </authorList>
    </citation>
    <scope>NUCLEOTIDE SEQUENCE [LARGE SCALE GENOMIC DNA]</scope>
    <source>
        <strain evidence="7">JCM 18015</strain>
    </source>
</reference>
<dbReference type="InterPro" id="IPR029016">
    <property type="entry name" value="GAF-like_dom_sf"/>
</dbReference>
<dbReference type="SMART" id="SM00346">
    <property type="entry name" value="HTH_ICLR"/>
    <property type="match status" value="1"/>
</dbReference>
<keyword evidence="3" id="KW-0804">Transcription</keyword>
<dbReference type="Pfam" id="PF01614">
    <property type="entry name" value="IclR_C"/>
    <property type="match status" value="1"/>
</dbReference>
<evidence type="ECO:0000259" key="5">
    <source>
        <dbReference type="PROSITE" id="PS51078"/>
    </source>
</evidence>
<dbReference type="PANTHER" id="PTHR30136">
    <property type="entry name" value="HELIX-TURN-HELIX TRANSCRIPTIONAL REGULATOR, ICLR FAMILY"/>
    <property type="match status" value="1"/>
</dbReference>
<evidence type="ECO:0000313" key="6">
    <source>
        <dbReference type="EMBL" id="GAA5071465.1"/>
    </source>
</evidence>
<dbReference type="Pfam" id="PF09339">
    <property type="entry name" value="HTH_IclR"/>
    <property type="match status" value="1"/>
</dbReference>
<dbReference type="PROSITE" id="PS51078">
    <property type="entry name" value="ICLR_ED"/>
    <property type="match status" value="1"/>
</dbReference>
<dbReference type="RefSeq" id="WP_259550095.1">
    <property type="nucleotide sequence ID" value="NZ_BAABHW010000002.1"/>
</dbReference>
<feature type="domain" description="HTH iclR-type" evidence="4">
    <location>
        <begin position="5"/>
        <end position="68"/>
    </location>
</feature>
<evidence type="ECO:0000259" key="4">
    <source>
        <dbReference type="PROSITE" id="PS51077"/>
    </source>
</evidence>
<evidence type="ECO:0000256" key="1">
    <source>
        <dbReference type="ARBA" id="ARBA00023015"/>
    </source>
</evidence>
<comment type="caution">
    <text evidence="6">The sequence shown here is derived from an EMBL/GenBank/DDBJ whole genome shotgun (WGS) entry which is preliminary data.</text>
</comment>
<dbReference type="InterPro" id="IPR050707">
    <property type="entry name" value="HTH_MetabolicPath_Reg"/>
</dbReference>
<protein>
    <submittedName>
        <fullName evidence="6">IclR family transcriptional regulator</fullName>
    </submittedName>
</protein>
<dbReference type="SUPFAM" id="SSF55781">
    <property type="entry name" value="GAF domain-like"/>
    <property type="match status" value="1"/>
</dbReference>
<sequence>MAKGTQSLDRALDILEQIAVQSRDGVRLNDLVNDTRLSRATLHRLLASMVERGIVDHDVKARRYFLGAKLNLWAMTAMPFFDFRDIYAPAISGLVEKTGDTAFLTRRIGDENICLARESGSFPVKAFVLEVGMRRPLGLGAGGVAILAATRPAEADEILARNREAFLSANADPEDIARHVAAARETGHVVRNIGHLGVRTVAMAIHDSSGKPAASLSVSTIMERMAGAHLTMVIDALAGATQAISSELAKQRPLNPA</sequence>
<evidence type="ECO:0000256" key="3">
    <source>
        <dbReference type="ARBA" id="ARBA00023163"/>
    </source>
</evidence>
<dbReference type="InterPro" id="IPR014757">
    <property type="entry name" value="Tscrpt_reg_IclR_C"/>
</dbReference>
<keyword evidence="7" id="KW-1185">Reference proteome</keyword>
<keyword evidence="1" id="KW-0805">Transcription regulation</keyword>
<feature type="domain" description="IclR-ED" evidence="5">
    <location>
        <begin position="69"/>
        <end position="250"/>
    </location>
</feature>
<evidence type="ECO:0000313" key="7">
    <source>
        <dbReference type="Proteomes" id="UP001499910"/>
    </source>
</evidence>